<dbReference type="EMBL" id="ML994028">
    <property type="protein sequence ID" value="KAF2200321.1"/>
    <property type="molecule type" value="Genomic_DNA"/>
</dbReference>
<evidence type="ECO:0000256" key="1">
    <source>
        <dbReference type="SAM" id="MobiDB-lite"/>
    </source>
</evidence>
<accession>A0A9P4JLD6</accession>
<sequence length="497" mass="54460">MEAPQHPTVLELAQQLAEGFAALSGEYQLLFHQQRQLESKLSFAKQQYLDLLKRCVPDSLSQEHLTFLQDLEGIGSEYPGPSVDWKVQLDQDQDSERRDRVSLITKAESAAIALREHNEIDQVKIWSGPSADKDKKAATMTASSTQLGSIEKDFTTVGTPSRLECPFASRGGRGSPLATPRSSTSRASFRGRRSKRPSFNDPIRAEICGNDHVSASVSIEGSAAVCPIRFLDQHAPEEVAQYFENHKHEIPRSHEVCIKRFQSNAESIKQLDAKYGSLVNMIQGLGVKHQPWLPEDPGDAAEGSLVEGEQDDRVKKWAKAVTASLQDYPLEDGFREPGHILDETRTAHFDRPLKEIRVGESPSRPWGISVPAKYAKADNASVVSAATASPPIIASTNVPDANLLEKPSKCPFGHGAPKQAEQLQVPGALPVESISPPHVENETPYTNPVDGEQSSKPPQDSPKPVPQMIFNGPVFIGYPPDQLMSLLQHSNLAGTKQ</sequence>
<dbReference type="OrthoDB" id="5343576at2759"/>
<proteinExistence type="predicted"/>
<reference evidence="2" key="1">
    <citation type="journal article" date="2020" name="Stud. Mycol.">
        <title>101 Dothideomycetes genomes: a test case for predicting lifestyles and emergence of pathogens.</title>
        <authorList>
            <person name="Haridas S."/>
            <person name="Albert R."/>
            <person name="Binder M."/>
            <person name="Bloem J."/>
            <person name="Labutti K."/>
            <person name="Salamov A."/>
            <person name="Andreopoulos B."/>
            <person name="Baker S."/>
            <person name="Barry K."/>
            <person name="Bills G."/>
            <person name="Bluhm B."/>
            <person name="Cannon C."/>
            <person name="Castanera R."/>
            <person name="Culley D."/>
            <person name="Daum C."/>
            <person name="Ezra D."/>
            <person name="Gonzalez J."/>
            <person name="Henrissat B."/>
            <person name="Kuo A."/>
            <person name="Liang C."/>
            <person name="Lipzen A."/>
            <person name="Lutzoni F."/>
            <person name="Magnuson J."/>
            <person name="Mondo S."/>
            <person name="Nolan M."/>
            <person name="Ohm R."/>
            <person name="Pangilinan J."/>
            <person name="Park H.-J."/>
            <person name="Ramirez L."/>
            <person name="Alfaro M."/>
            <person name="Sun H."/>
            <person name="Tritt A."/>
            <person name="Yoshinaga Y."/>
            <person name="Zwiers L.-H."/>
            <person name="Turgeon B."/>
            <person name="Goodwin S."/>
            <person name="Spatafora J."/>
            <person name="Crous P."/>
            <person name="Grigoriev I."/>
        </authorList>
    </citation>
    <scope>NUCLEOTIDE SEQUENCE</scope>
    <source>
        <strain evidence="2">ATCC 74209</strain>
    </source>
</reference>
<keyword evidence="3" id="KW-1185">Reference proteome</keyword>
<comment type="caution">
    <text evidence="2">The sequence shown here is derived from an EMBL/GenBank/DDBJ whole genome shotgun (WGS) entry which is preliminary data.</text>
</comment>
<feature type="region of interest" description="Disordered" evidence="1">
    <location>
        <begin position="430"/>
        <end position="468"/>
    </location>
</feature>
<dbReference type="AlphaFoldDB" id="A0A9P4JLD6"/>
<protein>
    <submittedName>
        <fullName evidence="2">Uncharacterized protein</fullName>
    </submittedName>
</protein>
<feature type="region of interest" description="Disordered" evidence="1">
    <location>
        <begin position="166"/>
        <end position="203"/>
    </location>
</feature>
<evidence type="ECO:0000313" key="3">
    <source>
        <dbReference type="Proteomes" id="UP000799536"/>
    </source>
</evidence>
<gene>
    <name evidence="2" type="ORF">GQ43DRAFT_396728</name>
</gene>
<organism evidence="2 3">
    <name type="scientific">Delitschia confertaspora ATCC 74209</name>
    <dbReference type="NCBI Taxonomy" id="1513339"/>
    <lineage>
        <taxon>Eukaryota</taxon>
        <taxon>Fungi</taxon>
        <taxon>Dikarya</taxon>
        <taxon>Ascomycota</taxon>
        <taxon>Pezizomycotina</taxon>
        <taxon>Dothideomycetes</taxon>
        <taxon>Pleosporomycetidae</taxon>
        <taxon>Pleosporales</taxon>
        <taxon>Delitschiaceae</taxon>
        <taxon>Delitschia</taxon>
    </lineage>
</organism>
<name>A0A9P4JLD6_9PLEO</name>
<evidence type="ECO:0000313" key="2">
    <source>
        <dbReference type="EMBL" id="KAF2200321.1"/>
    </source>
</evidence>
<dbReference type="Proteomes" id="UP000799536">
    <property type="component" value="Unassembled WGS sequence"/>
</dbReference>